<feature type="transmembrane region" description="Helical" evidence="7">
    <location>
        <begin position="263"/>
        <end position="284"/>
    </location>
</feature>
<accession>A0A2Y9BKS0</accession>
<evidence type="ECO:0000256" key="2">
    <source>
        <dbReference type="ARBA" id="ARBA00022448"/>
    </source>
</evidence>
<keyword evidence="2 7" id="KW-0813">Transport</keyword>
<dbReference type="Pfam" id="PF00528">
    <property type="entry name" value="BPD_transp_1"/>
    <property type="match status" value="1"/>
</dbReference>
<evidence type="ECO:0000256" key="5">
    <source>
        <dbReference type="ARBA" id="ARBA00022989"/>
    </source>
</evidence>
<gene>
    <name evidence="9" type="ORF">A8806_116113</name>
</gene>
<comment type="subcellular location">
    <subcellularLocation>
        <location evidence="1 7">Cell membrane</location>
        <topology evidence="1 7">Multi-pass membrane protein</topology>
    </subcellularLocation>
</comment>
<name>A0A2Y9BKS0_9FIRM</name>
<evidence type="ECO:0000313" key="10">
    <source>
        <dbReference type="Proteomes" id="UP000245845"/>
    </source>
</evidence>
<feature type="transmembrane region" description="Helical" evidence="7">
    <location>
        <begin position="107"/>
        <end position="127"/>
    </location>
</feature>
<feature type="transmembrane region" description="Helical" evidence="7">
    <location>
        <begin position="203"/>
        <end position="228"/>
    </location>
</feature>
<evidence type="ECO:0000256" key="6">
    <source>
        <dbReference type="ARBA" id="ARBA00023136"/>
    </source>
</evidence>
<feature type="transmembrane region" description="Helical" evidence="7">
    <location>
        <begin position="12"/>
        <end position="37"/>
    </location>
</feature>
<dbReference type="RefSeq" id="WP_109733321.1">
    <property type="nucleotide sequence ID" value="NZ_BAAACK010000022.1"/>
</dbReference>
<dbReference type="OrthoDB" id="9761387at2"/>
<dbReference type="GO" id="GO:0005886">
    <property type="term" value="C:plasma membrane"/>
    <property type="evidence" value="ECO:0007669"/>
    <property type="project" value="UniProtKB-SubCell"/>
</dbReference>
<dbReference type="PANTHER" id="PTHR43005:SF1">
    <property type="entry name" value="SPERMIDINE_PUTRESCINE TRANSPORT SYSTEM PERMEASE PROTEIN"/>
    <property type="match status" value="1"/>
</dbReference>
<dbReference type="GO" id="GO:0055085">
    <property type="term" value="P:transmembrane transport"/>
    <property type="evidence" value="ECO:0007669"/>
    <property type="project" value="InterPro"/>
</dbReference>
<keyword evidence="10" id="KW-1185">Reference proteome</keyword>
<evidence type="ECO:0000256" key="4">
    <source>
        <dbReference type="ARBA" id="ARBA00022692"/>
    </source>
</evidence>
<dbReference type="PROSITE" id="PS50928">
    <property type="entry name" value="ABC_TM1"/>
    <property type="match status" value="1"/>
</dbReference>
<reference evidence="9 10" key="1">
    <citation type="submission" date="2018-05" db="EMBL/GenBank/DDBJ databases">
        <title>The Hungate 1000. A catalogue of reference genomes from the rumen microbiome.</title>
        <authorList>
            <person name="Kelly W."/>
        </authorList>
    </citation>
    <scope>NUCLEOTIDE SEQUENCE [LARGE SCALE GENOMIC DNA]</scope>
    <source>
        <strain evidence="9 10">NLAE-zl-C242</strain>
    </source>
</reference>
<dbReference type="InterPro" id="IPR035906">
    <property type="entry name" value="MetI-like_sf"/>
</dbReference>
<dbReference type="PANTHER" id="PTHR43005">
    <property type="entry name" value="BLR7065 PROTEIN"/>
    <property type="match status" value="1"/>
</dbReference>
<keyword evidence="4 7" id="KW-0812">Transmembrane</keyword>
<evidence type="ECO:0000259" key="8">
    <source>
        <dbReference type="PROSITE" id="PS50928"/>
    </source>
</evidence>
<evidence type="ECO:0000256" key="1">
    <source>
        <dbReference type="ARBA" id="ARBA00004651"/>
    </source>
</evidence>
<dbReference type="AlphaFoldDB" id="A0A2Y9BKS0"/>
<keyword evidence="6 7" id="KW-0472">Membrane</keyword>
<feature type="transmembrane region" description="Helical" evidence="7">
    <location>
        <begin position="160"/>
        <end position="182"/>
    </location>
</feature>
<organism evidence="9 10">
    <name type="scientific">Faecalicatena orotica</name>
    <dbReference type="NCBI Taxonomy" id="1544"/>
    <lineage>
        <taxon>Bacteria</taxon>
        <taxon>Bacillati</taxon>
        <taxon>Bacillota</taxon>
        <taxon>Clostridia</taxon>
        <taxon>Lachnospirales</taxon>
        <taxon>Lachnospiraceae</taxon>
        <taxon>Faecalicatena</taxon>
    </lineage>
</organism>
<sequence>MKKKRDEKSGYLFILPATLMLLGVNIYPLVRGIMLAFTNRNFLYPKKTKIVGLKNFIEIIFRDKEFWGVLGFTFFFAIASVVIIYLIGLCIALLINREFKGKNFFRALFLLPWVIPSVVAANSWIWMMNDQTGFINTTLMKWGVIKEPILFLATKHAAQLSAIMVNAWKSFPFMLLVLLAAMQNIDHGLYESARIDGASRFQCFRYITMPMIKGISVVSTVLMMIWSFNNFENVYLLTRGGPARATMNISIYTYNLAFYRNQWGYASAVAVVMMIIMFALSYVYRRLLRTQDD</sequence>
<evidence type="ECO:0000256" key="7">
    <source>
        <dbReference type="RuleBase" id="RU363032"/>
    </source>
</evidence>
<evidence type="ECO:0000256" key="3">
    <source>
        <dbReference type="ARBA" id="ARBA00022475"/>
    </source>
</evidence>
<evidence type="ECO:0000313" key="9">
    <source>
        <dbReference type="EMBL" id="PWJ22936.1"/>
    </source>
</evidence>
<keyword evidence="3" id="KW-1003">Cell membrane</keyword>
<dbReference type="Gene3D" id="1.10.3720.10">
    <property type="entry name" value="MetI-like"/>
    <property type="match status" value="1"/>
</dbReference>
<proteinExistence type="inferred from homology"/>
<dbReference type="SUPFAM" id="SSF161098">
    <property type="entry name" value="MetI-like"/>
    <property type="match status" value="1"/>
</dbReference>
<dbReference type="Proteomes" id="UP000245845">
    <property type="component" value="Unassembled WGS sequence"/>
</dbReference>
<feature type="transmembrane region" description="Helical" evidence="7">
    <location>
        <begin position="66"/>
        <end position="95"/>
    </location>
</feature>
<comment type="similarity">
    <text evidence="7">Belongs to the binding-protein-dependent transport system permease family.</text>
</comment>
<keyword evidence="5 7" id="KW-1133">Transmembrane helix</keyword>
<protein>
    <submittedName>
        <fullName evidence="9">Carbohydrate ABC transporter membrane protein 1 (CUT1 family)</fullName>
    </submittedName>
</protein>
<dbReference type="CDD" id="cd06261">
    <property type="entry name" value="TM_PBP2"/>
    <property type="match status" value="1"/>
</dbReference>
<dbReference type="InterPro" id="IPR000515">
    <property type="entry name" value="MetI-like"/>
</dbReference>
<dbReference type="EMBL" id="QGDL01000016">
    <property type="protein sequence ID" value="PWJ22936.1"/>
    <property type="molecule type" value="Genomic_DNA"/>
</dbReference>
<feature type="domain" description="ABC transmembrane type-1" evidence="8">
    <location>
        <begin position="70"/>
        <end position="284"/>
    </location>
</feature>
<comment type="caution">
    <text evidence="9">The sequence shown here is derived from an EMBL/GenBank/DDBJ whole genome shotgun (WGS) entry which is preliminary data.</text>
</comment>